<evidence type="ECO:0000256" key="4">
    <source>
        <dbReference type="ARBA" id="ARBA00023163"/>
    </source>
</evidence>
<evidence type="ECO:0000259" key="6">
    <source>
        <dbReference type="Pfam" id="PF01628"/>
    </source>
</evidence>
<proteinExistence type="inferred from homology"/>
<organism evidence="7">
    <name type="scientific">hydrothermal vent metagenome</name>
    <dbReference type="NCBI Taxonomy" id="652676"/>
    <lineage>
        <taxon>unclassified sequences</taxon>
        <taxon>metagenomes</taxon>
        <taxon>ecological metagenomes</taxon>
    </lineage>
</organism>
<dbReference type="PANTHER" id="PTHR34824">
    <property type="entry name" value="HEAT-INDUCIBLE TRANSCRIPTION REPRESSOR HRCA"/>
    <property type="match status" value="1"/>
</dbReference>
<dbReference type="InterPro" id="IPR029016">
    <property type="entry name" value="GAF-like_dom_sf"/>
</dbReference>
<dbReference type="GO" id="GO:0003677">
    <property type="term" value="F:DNA binding"/>
    <property type="evidence" value="ECO:0007669"/>
    <property type="project" value="InterPro"/>
</dbReference>
<dbReference type="InterPro" id="IPR036388">
    <property type="entry name" value="WH-like_DNA-bd_sf"/>
</dbReference>
<keyword evidence="3" id="KW-0346">Stress response</keyword>
<evidence type="ECO:0000256" key="5">
    <source>
        <dbReference type="SAM" id="Coils"/>
    </source>
</evidence>
<dbReference type="GO" id="GO:0045892">
    <property type="term" value="P:negative regulation of DNA-templated transcription"/>
    <property type="evidence" value="ECO:0007669"/>
    <property type="project" value="TreeGrafter"/>
</dbReference>
<sequence length="333" mass="37517">MLSYIKNAQPVGSHSITKHYDFGVGSATIRNIMSNLEEDGFLSHPHTSAGRIPTEKGYRFYVDTLFEEKTFLKNQSQITLEAESLVQREDASQLLQDTSKLLSDLTHYMAIVSAPKISAARINHIEFVRLRTNCIMTITVSEAGFVQNRFFDLEKDISQKSLNNISDYLNSLCKGMTLDGIRKKMSHQMEKMEDLYDHLESETFELTQQAMQGLHSRDTGELYTDGAINIFDLPDFTDIKVMKNLLKAVKEKKAVIELLDKYIGSDGVQVFIGSENRFLGRHGCSLVVSQYKRGDRVLGALGVIGPTRMDYSKVIPLVDSTAKQVSRLLEDLS</sequence>
<dbReference type="EMBL" id="UOGF01000074">
    <property type="protein sequence ID" value="VAX31333.1"/>
    <property type="molecule type" value="Genomic_DNA"/>
</dbReference>
<dbReference type="Gene3D" id="1.10.10.10">
    <property type="entry name" value="Winged helix-like DNA-binding domain superfamily/Winged helix DNA-binding domain"/>
    <property type="match status" value="1"/>
</dbReference>
<dbReference type="Gene3D" id="3.30.390.60">
    <property type="entry name" value="Heat-inducible transcription repressor hrca homolog, domain 3"/>
    <property type="match status" value="1"/>
</dbReference>
<keyword evidence="1" id="KW-0678">Repressor</keyword>
<keyword evidence="5" id="KW-0175">Coiled coil</keyword>
<feature type="coiled-coil region" evidence="5">
    <location>
        <begin position="182"/>
        <end position="209"/>
    </location>
</feature>
<evidence type="ECO:0000256" key="3">
    <source>
        <dbReference type="ARBA" id="ARBA00023016"/>
    </source>
</evidence>
<dbReference type="InterPro" id="IPR002571">
    <property type="entry name" value="HrcA"/>
</dbReference>
<evidence type="ECO:0000313" key="7">
    <source>
        <dbReference type="EMBL" id="VAX31333.1"/>
    </source>
</evidence>
<evidence type="ECO:0000256" key="1">
    <source>
        <dbReference type="ARBA" id="ARBA00022491"/>
    </source>
</evidence>
<dbReference type="SUPFAM" id="SSF55781">
    <property type="entry name" value="GAF domain-like"/>
    <property type="match status" value="1"/>
</dbReference>
<evidence type="ECO:0000256" key="2">
    <source>
        <dbReference type="ARBA" id="ARBA00023015"/>
    </source>
</evidence>
<dbReference type="AlphaFoldDB" id="A0A3B1D3F7"/>
<dbReference type="InterPro" id="IPR023120">
    <property type="entry name" value="WHTH_transcript_rep_HrcA_IDD"/>
</dbReference>
<dbReference type="InterPro" id="IPR021153">
    <property type="entry name" value="HrcA_C"/>
</dbReference>
<accession>A0A3B1D3F7</accession>
<dbReference type="PIRSF" id="PIRSF005485">
    <property type="entry name" value="HrcA"/>
    <property type="match status" value="1"/>
</dbReference>
<dbReference type="Pfam" id="PF01628">
    <property type="entry name" value="HrcA"/>
    <property type="match status" value="1"/>
</dbReference>
<reference evidence="7" key="1">
    <citation type="submission" date="2018-06" db="EMBL/GenBank/DDBJ databases">
        <authorList>
            <person name="Zhirakovskaya E."/>
        </authorList>
    </citation>
    <scope>NUCLEOTIDE SEQUENCE</scope>
</reference>
<keyword evidence="4" id="KW-0804">Transcription</keyword>
<dbReference type="HAMAP" id="MF_00081">
    <property type="entry name" value="HrcA"/>
    <property type="match status" value="1"/>
</dbReference>
<dbReference type="SUPFAM" id="SSF46785">
    <property type="entry name" value="Winged helix' DNA-binding domain"/>
    <property type="match status" value="1"/>
</dbReference>
<keyword evidence="2" id="KW-0805">Transcription regulation</keyword>
<dbReference type="Gene3D" id="3.30.450.40">
    <property type="match status" value="1"/>
</dbReference>
<gene>
    <name evidence="7" type="ORF">MNBD_NITROSPIRAE01-529</name>
</gene>
<protein>
    <submittedName>
        <fullName evidence="7">Heat-inducible transcription repressor HrcA</fullName>
    </submittedName>
</protein>
<feature type="domain" description="Heat-inducible transcription repressor HrcA C-terminal" evidence="6">
    <location>
        <begin position="93"/>
        <end position="315"/>
    </location>
</feature>
<name>A0A3B1D3F7_9ZZZZ</name>
<dbReference type="PANTHER" id="PTHR34824:SF1">
    <property type="entry name" value="HEAT-INDUCIBLE TRANSCRIPTION REPRESSOR HRCA"/>
    <property type="match status" value="1"/>
</dbReference>
<dbReference type="InterPro" id="IPR036390">
    <property type="entry name" value="WH_DNA-bd_sf"/>
</dbReference>
<dbReference type="NCBIfam" id="TIGR00331">
    <property type="entry name" value="hrcA"/>
    <property type="match status" value="1"/>
</dbReference>